<keyword evidence="4 8" id="KW-0479">Metal-binding</keyword>
<dbReference type="InterPro" id="IPR017972">
    <property type="entry name" value="Cyt_P450_CS"/>
</dbReference>
<dbReference type="InterPro" id="IPR036396">
    <property type="entry name" value="Cyt_P450_sf"/>
</dbReference>
<dbReference type="PROSITE" id="PS00086">
    <property type="entry name" value="CYTOCHROME_P450"/>
    <property type="match status" value="1"/>
</dbReference>
<dbReference type="PRINTS" id="PR00385">
    <property type="entry name" value="P450"/>
</dbReference>
<dbReference type="CDD" id="cd11072">
    <property type="entry name" value="CYP71-like"/>
    <property type="match status" value="1"/>
</dbReference>
<evidence type="ECO:0000313" key="10">
    <source>
        <dbReference type="EMBL" id="CAI9099856.1"/>
    </source>
</evidence>
<proteinExistence type="inferred from homology"/>
<accession>A0AAV1CWX8</accession>
<reference evidence="10" key="1">
    <citation type="submission" date="2023-03" db="EMBL/GenBank/DDBJ databases">
        <authorList>
            <person name="Julca I."/>
        </authorList>
    </citation>
    <scope>NUCLEOTIDE SEQUENCE</scope>
</reference>
<dbReference type="PANTHER" id="PTHR47955">
    <property type="entry name" value="CYTOCHROME P450 FAMILY 71 PROTEIN"/>
    <property type="match status" value="1"/>
</dbReference>
<keyword evidence="7 9" id="KW-0503">Monooxygenase</keyword>
<comment type="cofactor">
    <cofactor evidence="1 8">
        <name>heme</name>
        <dbReference type="ChEBI" id="CHEBI:30413"/>
    </cofactor>
</comment>
<name>A0AAV1CWX8_OLDCO</name>
<sequence>MNNLPPSPPRLPIIGNLHQLGPIPHRSLKSLADKYGGVMLLQLGSKPTLVISSANTAEEIRKRDLDFADRIPLIVAGRLSYNFKDMALSPYGEYWRQLRFLCVSQLLSNKRVQSFRSIREAEIATMLGNIRESCVSCSVICISDMLATLNNNIVSLGTIGRRYSEEKKGSQFMALFHECSILCACVNIADFIPWLGWINHINGMESKVARLVKVVDQYLESILQEGLQRRKVVNTEQQGHQNLLDVLLNLQHENTSGSILDRDSIKAVILNMIVGGTDTTYALLDWALSELLKNPSAMTRLQNEVRQFSGFKSDGIITEDDLGKFPYLKAVIKETLRLHPPASILVRKSSQAVKFLGYDIEQGTQVYINTWAIGRDPQHWENADEFQPERFLNSNVDFKGQHAEFLPFGVGRRSCPGSAFGLVIAELALANLVCHFNFSLPNGKRSEELDMTDAYGLVTVRKNPLLLVASVPS</sequence>
<dbReference type="FunFam" id="1.10.630.10:FF:000011">
    <property type="entry name" value="Cytochrome P450 83B1"/>
    <property type="match status" value="1"/>
</dbReference>
<keyword evidence="3 8" id="KW-0349">Heme</keyword>
<protein>
    <submittedName>
        <fullName evidence="10">OLC1v1036738C1</fullName>
    </submittedName>
</protein>
<dbReference type="SUPFAM" id="SSF48264">
    <property type="entry name" value="Cytochrome P450"/>
    <property type="match status" value="1"/>
</dbReference>
<evidence type="ECO:0000256" key="3">
    <source>
        <dbReference type="ARBA" id="ARBA00022617"/>
    </source>
</evidence>
<feature type="binding site" description="axial binding residue" evidence="8">
    <location>
        <position position="415"/>
    </location>
    <ligand>
        <name>heme</name>
        <dbReference type="ChEBI" id="CHEBI:30413"/>
    </ligand>
    <ligandPart>
        <name>Fe</name>
        <dbReference type="ChEBI" id="CHEBI:18248"/>
    </ligandPart>
</feature>
<dbReference type="PANTHER" id="PTHR47955:SF15">
    <property type="entry name" value="CYTOCHROME P450 71A2-LIKE"/>
    <property type="match status" value="1"/>
</dbReference>
<dbReference type="AlphaFoldDB" id="A0AAV1CWX8"/>
<evidence type="ECO:0000256" key="1">
    <source>
        <dbReference type="ARBA" id="ARBA00001971"/>
    </source>
</evidence>
<evidence type="ECO:0000256" key="5">
    <source>
        <dbReference type="ARBA" id="ARBA00023002"/>
    </source>
</evidence>
<evidence type="ECO:0000256" key="9">
    <source>
        <dbReference type="RuleBase" id="RU000461"/>
    </source>
</evidence>
<evidence type="ECO:0000256" key="7">
    <source>
        <dbReference type="ARBA" id="ARBA00023033"/>
    </source>
</evidence>
<keyword evidence="5 9" id="KW-0560">Oxidoreductase</keyword>
<keyword evidence="11" id="KW-1185">Reference proteome</keyword>
<dbReference type="EMBL" id="OX459120">
    <property type="protein sequence ID" value="CAI9099856.1"/>
    <property type="molecule type" value="Genomic_DNA"/>
</dbReference>
<dbReference type="InterPro" id="IPR001128">
    <property type="entry name" value="Cyt_P450"/>
</dbReference>
<dbReference type="Pfam" id="PF00067">
    <property type="entry name" value="p450"/>
    <property type="match status" value="1"/>
</dbReference>
<evidence type="ECO:0000256" key="6">
    <source>
        <dbReference type="ARBA" id="ARBA00023004"/>
    </source>
</evidence>
<dbReference type="InterPro" id="IPR002401">
    <property type="entry name" value="Cyt_P450_E_grp-I"/>
</dbReference>
<dbReference type="PRINTS" id="PR00463">
    <property type="entry name" value="EP450I"/>
</dbReference>
<evidence type="ECO:0000256" key="4">
    <source>
        <dbReference type="ARBA" id="ARBA00022723"/>
    </source>
</evidence>
<dbReference type="Proteomes" id="UP001161247">
    <property type="component" value="Chromosome 3"/>
</dbReference>
<dbReference type="GO" id="GO:0004497">
    <property type="term" value="F:monooxygenase activity"/>
    <property type="evidence" value="ECO:0007669"/>
    <property type="project" value="UniProtKB-KW"/>
</dbReference>
<evidence type="ECO:0000256" key="8">
    <source>
        <dbReference type="PIRSR" id="PIRSR602401-1"/>
    </source>
</evidence>
<comment type="similarity">
    <text evidence="2 9">Belongs to the cytochrome P450 family.</text>
</comment>
<evidence type="ECO:0000256" key="2">
    <source>
        <dbReference type="ARBA" id="ARBA00010617"/>
    </source>
</evidence>
<gene>
    <name evidence="10" type="ORF">OLC1_LOCUS9796</name>
</gene>
<evidence type="ECO:0000313" key="11">
    <source>
        <dbReference type="Proteomes" id="UP001161247"/>
    </source>
</evidence>
<keyword evidence="6 8" id="KW-0408">Iron</keyword>
<dbReference type="GO" id="GO:0020037">
    <property type="term" value="F:heme binding"/>
    <property type="evidence" value="ECO:0007669"/>
    <property type="project" value="InterPro"/>
</dbReference>
<dbReference type="GO" id="GO:0016705">
    <property type="term" value="F:oxidoreductase activity, acting on paired donors, with incorporation or reduction of molecular oxygen"/>
    <property type="evidence" value="ECO:0007669"/>
    <property type="project" value="InterPro"/>
</dbReference>
<organism evidence="10 11">
    <name type="scientific">Oldenlandia corymbosa var. corymbosa</name>
    <dbReference type="NCBI Taxonomy" id="529605"/>
    <lineage>
        <taxon>Eukaryota</taxon>
        <taxon>Viridiplantae</taxon>
        <taxon>Streptophyta</taxon>
        <taxon>Embryophyta</taxon>
        <taxon>Tracheophyta</taxon>
        <taxon>Spermatophyta</taxon>
        <taxon>Magnoliopsida</taxon>
        <taxon>eudicotyledons</taxon>
        <taxon>Gunneridae</taxon>
        <taxon>Pentapetalae</taxon>
        <taxon>asterids</taxon>
        <taxon>lamiids</taxon>
        <taxon>Gentianales</taxon>
        <taxon>Rubiaceae</taxon>
        <taxon>Rubioideae</taxon>
        <taxon>Spermacoceae</taxon>
        <taxon>Hedyotis-Oldenlandia complex</taxon>
        <taxon>Oldenlandia</taxon>
    </lineage>
</organism>
<dbReference type="GO" id="GO:0005506">
    <property type="term" value="F:iron ion binding"/>
    <property type="evidence" value="ECO:0007669"/>
    <property type="project" value="InterPro"/>
</dbReference>
<dbReference type="Gene3D" id="1.10.630.10">
    <property type="entry name" value="Cytochrome P450"/>
    <property type="match status" value="1"/>
</dbReference>